<keyword evidence="3" id="KW-1185">Reference proteome</keyword>
<dbReference type="EMBL" id="CP121694">
    <property type="protein sequence ID" value="WRO20622.1"/>
    <property type="molecule type" value="Genomic_DNA"/>
</dbReference>
<organism evidence="2 3">
    <name type="scientific">Metallumcola ferriviriculae</name>
    <dbReference type="NCBI Taxonomy" id="3039180"/>
    <lineage>
        <taxon>Bacteria</taxon>
        <taxon>Bacillati</taxon>
        <taxon>Bacillota</taxon>
        <taxon>Clostridia</taxon>
        <taxon>Neomoorellales</taxon>
        <taxon>Desulfitibacteraceae</taxon>
        <taxon>Metallumcola</taxon>
    </lineage>
</organism>
<proteinExistence type="predicted"/>
<evidence type="ECO:0000313" key="2">
    <source>
        <dbReference type="EMBL" id="WRO20622.1"/>
    </source>
</evidence>
<name>A0AAU0UJD5_9FIRM</name>
<dbReference type="RefSeq" id="WP_366923511.1">
    <property type="nucleotide sequence ID" value="NZ_CP121694.1"/>
</dbReference>
<keyword evidence="1" id="KW-1133">Transmembrane helix</keyword>
<keyword evidence="1" id="KW-0472">Membrane</keyword>
<feature type="transmembrane region" description="Helical" evidence="1">
    <location>
        <begin position="27"/>
        <end position="47"/>
    </location>
</feature>
<keyword evidence="1" id="KW-0812">Transmembrane</keyword>
<protein>
    <submittedName>
        <fullName evidence="2">Uncharacterized protein</fullName>
    </submittedName>
</protein>
<dbReference type="AlphaFoldDB" id="A0AAU0UJD5"/>
<evidence type="ECO:0000313" key="3">
    <source>
        <dbReference type="Proteomes" id="UP001329915"/>
    </source>
</evidence>
<sequence length="48" mass="5587">MAGEKPASLMQTYYKPETEHQEHASTFMAWLIFSGLLLFVFILLYQFG</sequence>
<reference evidence="2 3" key="1">
    <citation type="submission" date="2023-04" db="EMBL/GenBank/DDBJ databases">
        <authorList>
            <person name="Hsu D."/>
        </authorList>
    </citation>
    <scope>NUCLEOTIDE SEQUENCE [LARGE SCALE GENOMIC DNA]</scope>
    <source>
        <strain evidence="2 3">MK1</strain>
    </source>
</reference>
<dbReference type="Proteomes" id="UP001329915">
    <property type="component" value="Chromosome"/>
</dbReference>
<dbReference type="KEGG" id="dbc:MFMK1_000405"/>
<gene>
    <name evidence="2" type="ORF">MFMK1_000405</name>
</gene>
<evidence type="ECO:0000256" key="1">
    <source>
        <dbReference type="SAM" id="Phobius"/>
    </source>
</evidence>
<accession>A0AAU0UJD5</accession>